<protein>
    <submittedName>
        <fullName evidence="1">Uncharacterized protein</fullName>
    </submittedName>
</protein>
<dbReference type="EMBL" id="GDHC01009694">
    <property type="protein sequence ID" value="JAQ08935.1"/>
    <property type="molecule type" value="Transcribed_RNA"/>
</dbReference>
<organism evidence="1">
    <name type="scientific">Lygus hesperus</name>
    <name type="common">Western plant bug</name>
    <dbReference type="NCBI Taxonomy" id="30085"/>
    <lineage>
        <taxon>Eukaryota</taxon>
        <taxon>Metazoa</taxon>
        <taxon>Ecdysozoa</taxon>
        <taxon>Arthropoda</taxon>
        <taxon>Hexapoda</taxon>
        <taxon>Insecta</taxon>
        <taxon>Pterygota</taxon>
        <taxon>Neoptera</taxon>
        <taxon>Paraneoptera</taxon>
        <taxon>Hemiptera</taxon>
        <taxon>Heteroptera</taxon>
        <taxon>Panheteroptera</taxon>
        <taxon>Cimicomorpha</taxon>
        <taxon>Miridae</taxon>
        <taxon>Mirini</taxon>
        <taxon>Lygus</taxon>
    </lineage>
</organism>
<proteinExistence type="predicted"/>
<accession>A0A146LP38</accession>
<evidence type="ECO:0000313" key="1">
    <source>
        <dbReference type="EMBL" id="JAQ08935.1"/>
    </source>
</evidence>
<sequence>AAAAASAATAVSDPTVSLASPRLCGGPGQWSILTAASNSTSVSAAAAAVETVVPAVSQPLARLTQSTAADRTTVTGVTTFNDLHNAPTPTASTDNSVSLSTYCVTSIIVNNFINPVYLAHCDLRVVEAGTATAAGSSSDPFCNTNVQVCAS</sequence>
<name>A0A146LP38_LYGHE</name>
<feature type="non-terminal residue" evidence="1">
    <location>
        <position position="151"/>
    </location>
</feature>
<gene>
    <name evidence="1" type="ORF">g.26785</name>
</gene>
<dbReference type="AlphaFoldDB" id="A0A146LP38"/>
<feature type="non-terminal residue" evidence="1">
    <location>
        <position position="1"/>
    </location>
</feature>
<reference evidence="1" key="1">
    <citation type="journal article" date="2016" name="Gigascience">
        <title>De novo construction of an expanded transcriptome assembly for the western tarnished plant bug, Lygus hesperus.</title>
        <authorList>
            <person name="Tassone E.E."/>
            <person name="Geib S.M."/>
            <person name="Hall B."/>
            <person name="Fabrick J.A."/>
            <person name="Brent C.S."/>
            <person name="Hull J.J."/>
        </authorList>
    </citation>
    <scope>NUCLEOTIDE SEQUENCE</scope>
</reference>